<name>A0A6S5TBZ7_PSEPU</name>
<dbReference type="AlphaFoldDB" id="A0A6S5TBZ7"/>
<sequence>MRREHELYADSAQARDTDRREEERFDIHDPWPPLTKAELREQREMLRRDRQRSAAMVTQAVTQIGAFWGLDTDRRFS</sequence>
<feature type="compositionally biased region" description="Basic and acidic residues" evidence="1">
    <location>
        <begin position="1"/>
        <end position="29"/>
    </location>
</feature>
<gene>
    <name evidence="2" type="ORF">WP8W18C01_32590</name>
</gene>
<reference evidence="2 3" key="1">
    <citation type="submission" date="2019-12" db="EMBL/GenBank/DDBJ databases">
        <title>complete genome sequences of Pseudomonas putida str. WP8-W18-CRE-01 isolated from wastewater treatment plant effluent.</title>
        <authorList>
            <person name="Sekizuka T."/>
            <person name="Itokawa K."/>
            <person name="Yatsu K."/>
            <person name="Inamine Y."/>
            <person name="Kuroda M."/>
        </authorList>
    </citation>
    <scope>NUCLEOTIDE SEQUENCE [LARGE SCALE GENOMIC DNA]</scope>
    <source>
        <strain evidence="2 3">WP8-W18-CRE-01</strain>
    </source>
</reference>
<feature type="region of interest" description="Disordered" evidence="1">
    <location>
        <begin position="1"/>
        <end position="32"/>
    </location>
</feature>
<accession>A0A6S5TBZ7</accession>
<protein>
    <submittedName>
        <fullName evidence="2">Uncharacterized protein</fullName>
    </submittedName>
</protein>
<dbReference type="RefSeq" id="WP_182815688.1">
    <property type="nucleotide sequence ID" value="NZ_AP022227.1"/>
</dbReference>
<evidence type="ECO:0000313" key="2">
    <source>
        <dbReference type="EMBL" id="BBT40918.1"/>
    </source>
</evidence>
<evidence type="ECO:0000313" key="3">
    <source>
        <dbReference type="Proteomes" id="UP000515680"/>
    </source>
</evidence>
<dbReference type="Proteomes" id="UP000515680">
    <property type="component" value="Chromosome"/>
</dbReference>
<organism evidence="2 3">
    <name type="scientific">Pseudomonas putida</name>
    <name type="common">Arthrobacter siderocapsulatus</name>
    <dbReference type="NCBI Taxonomy" id="303"/>
    <lineage>
        <taxon>Bacteria</taxon>
        <taxon>Pseudomonadati</taxon>
        <taxon>Pseudomonadota</taxon>
        <taxon>Gammaproteobacteria</taxon>
        <taxon>Pseudomonadales</taxon>
        <taxon>Pseudomonadaceae</taxon>
        <taxon>Pseudomonas</taxon>
    </lineage>
</organism>
<evidence type="ECO:0000256" key="1">
    <source>
        <dbReference type="SAM" id="MobiDB-lite"/>
    </source>
</evidence>
<proteinExistence type="predicted"/>
<dbReference type="EMBL" id="AP022227">
    <property type="protein sequence ID" value="BBT40918.1"/>
    <property type="molecule type" value="Genomic_DNA"/>
</dbReference>